<evidence type="ECO:0000313" key="2">
    <source>
        <dbReference type="EnsemblPlants" id="EMT33010"/>
    </source>
</evidence>
<accession>M8C6P0</accession>
<sequence>MRSLCNLSILTTKLLASQDSRLIQQHHPREQEQEQEVHVFVRSLRSIVRHRGGRGIGVSRVNALLVANAILMAVIAVIGAYRHRYQHHPLIRFIYLGATTLFLPIVSYVVSSIQNPYNISLYAVKDIVITANCEALLHVPLVMLWISFVQMYYAWYKAKRSLALGCNPRLIVGYMEQLHDGMFHHANLASEHVPPPLIVMREENLLVEKQPHGYNLIRMADSGLVTIDKVWLLDDTLNSWLTTQHKDLCLSFAMYKLLRCQFARYKVSETNFAKANNFRRHVLLEDKDDERVFGVIAHELSFLHDYYYTSLPVSYAKSWLPIVSVFISLSCIGYCLFPIIIFIVTIPGFSYAQIICHQVHCHHESDPLHMPGSGADVQFGKLFYDLLPLYLLVALVVLVEAREIASYMSSNWTKVALICGYVKHTSWQKSSVIRKCVGLVLRTRCKIMKHWEDKMNQCSILVLHARRNPVALLRHLLHLPDQKKKVPRPVKTAVIDTVRRYERIKRRSNGTTPLQLQVNDDLLWSFEEAKGTSDAMLVCHIATSILEVRSRGHKQPLSDHEIVATHLSQYCAYLVANSPELLPDDAVWCRSIYEAVKKDATRVLRDGGDQVSTATPEEEHQQLFKLLSGQSKHHVLKDGGELGRRLAELPEGEEVAWKALAEFWSETVVSVAAACDNIDEHAEAVARGGELPWKIFII</sequence>
<feature type="domain" description="DUF4220" evidence="1">
    <location>
        <begin position="141"/>
        <end position="461"/>
    </location>
</feature>
<reference evidence="2" key="1">
    <citation type="submission" date="2015-06" db="UniProtKB">
        <authorList>
            <consortium name="EnsemblPlants"/>
        </authorList>
    </citation>
    <scope>IDENTIFICATION</scope>
</reference>
<dbReference type="InterPro" id="IPR007658">
    <property type="entry name" value="DUF594"/>
</dbReference>
<dbReference type="Pfam" id="PF04578">
    <property type="entry name" value="DUF594"/>
    <property type="match status" value="1"/>
</dbReference>
<protein>
    <recommendedName>
        <fullName evidence="1">DUF4220 domain-containing protein</fullName>
    </recommendedName>
</protein>
<dbReference type="AlphaFoldDB" id="M8C6P0"/>
<dbReference type="EnsemblPlants" id="EMT33010">
    <property type="protein sequence ID" value="EMT33010"/>
    <property type="gene ID" value="F775_15367"/>
</dbReference>
<organism evidence="2">
    <name type="scientific">Aegilops tauschii</name>
    <name type="common">Tausch's goatgrass</name>
    <name type="synonym">Aegilops squarrosa</name>
    <dbReference type="NCBI Taxonomy" id="37682"/>
    <lineage>
        <taxon>Eukaryota</taxon>
        <taxon>Viridiplantae</taxon>
        <taxon>Streptophyta</taxon>
        <taxon>Embryophyta</taxon>
        <taxon>Tracheophyta</taxon>
        <taxon>Spermatophyta</taxon>
        <taxon>Magnoliopsida</taxon>
        <taxon>Liliopsida</taxon>
        <taxon>Poales</taxon>
        <taxon>Poaceae</taxon>
        <taxon>BOP clade</taxon>
        <taxon>Pooideae</taxon>
        <taxon>Triticodae</taxon>
        <taxon>Triticeae</taxon>
        <taxon>Triticinae</taxon>
        <taxon>Aegilops</taxon>
    </lineage>
</organism>
<dbReference type="ExpressionAtlas" id="M8C6P0">
    <property type="expression patterns" value="baseline"/>
</dbReference>
<dbReference type="Pfam" id="PF13968">
    <property type="entry name" value="DUF4220"/>
    <property type="match status" value="1"/>
</dbReference>
<dbReference type="PANTHER" id="PTHR31325">
    <property type="entry name" value="OS01G0798800 PROTEIN-RELATED"/>
    <property type="match status" value="1"/>
</dbReference>
<dbReference type="InterPro" id="IPR025315">
    <property type="entry name" value="DUF4220"/>
</dbReference>
<evidence type="ECO:0000259" key="1">
    <source>
        <dbReference type="Pfam" id="PF13968"/>
    </source>
</evidence>
<proteinExistence type="predicted"/>
<name>M8C6P0_AEGTA</name>